<organism evidence="2">
    <name type="scientific">uncultured Dysgonomonas sp</name>
    <dbReference type="NCBI Taxonomy" id="206096"/>
    <lineage>
        <taxon>Bacteria</taxon>
        <taxon>Pseudomonadati</taxon>
        <taxon>Bacteroidota</taxon>
        <taxon>Bacteroidia</taxon>
        <taxon>Bacteroidales</taxon>
        <taxon>Dysgonomonadaceae</taxon>
        <taxon>Dysgonomonas</taxon>
        <taxon>environmental samples</taxon>
    </lineage>
</organism>
<name>A0A212JJ54_9BACT</name>
<proteinExistence type="predicted"/>
<evidence type="ECO:0000256" key="1">
    <source>
        <dbReference type="SAM" id="Coils"/>
    </source>
</evidence>
<gene>
    <name evidence="2" type="ORF">KL86DYS2_11660</name>
</gene>
<feature type="coiled-coil region" evidence="1">
    <location>
        <begin position="93"/>
        <end position="120"/>
    </location>
</feature>
<reference evidence="2" key="1">
    <citation type="submission" date="2016-04" db="EMBL/GenBank/DDBJ databases">
        <authorList>
            <person name="Evans L.H."/>
            <person name="Alamgir A."/>
            <person name="Owens N."/>
            <person name="Weber N.D."/>
            <person name="Virtaneva K."/>
            <person name="Barbian K."/>
            <person name="Babar A."/>
            <person name="Rosenke K."/>
        </authorList>
    </citation>
    <scope>NUCLEOTIDE SEQUENCE</scope>
    <source>
        <strain evidence="2">86-2</strain>
    </source>
</reference>
<dbReference type="AlphaFoldDB" id="A0A212JJ54"/>
<accession>A0A212JJ54</accession>
<sequence length="208" mass="23498">MCSYFFLHLLNKLRLKNETINKTMMRKYYFLFLALAVSFFMVSCSGKYDGAISSYIESTEGQTSKIEVKVNEAKELKKVTVGDSINFLNMKAEKELKARIEQAEKELASYQQDLVRIGTSSKVVTDAYTVQLTKTQQTIDSLKAVKPKPTRLYEGQKTDQVLAVVVECKYTVTNEAKEKTDVVKNFVLSTDGKTCYGVTDNPDMSAEK</sequence>
<dbReference type="EMBL" id="FLUL01000001">
    <property type="protein sequence ID" value="SBV99452.1"/>
    <property type="molecule type" value="Genomic_DNA"/>
</dbReference>
<keyword evidence="1" id="KW-0175">Coiled coil</keyword>
<evidence type="ECO:0000313" key="2">
    <source>
        <dbReference type="EMBL" id="SBV99452.1"/>
    </source>
</evidence>
<protein>
    <submittedName>
        <fullName evidence="2">Uncharacterized protein</fullName>
    </submittedName>
</protein>